<organism evidence="8 9">
    <name type="scientific">Magnetospirillum fulvum</name>
    <name type="common">Rhodospirillum fulvum</name>
    <dbReference type="NCBI Taxonomy" id="1082"/>
    <lineage>
        <taxon>Bacteria</taxon>
        <taxon>Pseudomonadati</taxon>
        <taxon>Pseudomonadota</taxon>
        <taxon>Alphaproteobacteria</taxon>
        <taxon>Rhodospirillales</taxon>
        <taxon>Rhodospirillaceae</taxon>
        <taxon>Magnetospirillum</taxon>
    </lineage>
</organism>
<dbReference type="InterPro" id="IPR033480">
    <property type="entry name" value="sCache_2"/>
</dbReference>
<keyword evidence="5" id="KW-0472">Membrane</keyword>
<comment type="subcellular location">
    <subcellularLocation>
        <location evidence="1">Cell membrane</location>
        <topology evidence="1">Multi-pass membrane protein</topology>
    </subcellularLocation>
</comment>
<keyword evidence="3" id="KW-0812">Transmembrane</keyword>
<evidence type="ECO:0000256" key="2">
    <source>
        <dbReference type="ARBA" id="ARBA00022475"/>
    </source>
</evidence>
<feature type="domain" description="Single Cache" evidence="7">
    <location>
        <begin position="22"/>
        <end position="106"/>
    </location>
</feature>
<sequence>MRRSGMAVVVAVLAGLASAPALAAGEKGTADEAVAMTRKAVAFLAKEGPDAAFAAFTGKDARFTDRDLYVIVYGQDGKCLAHGANPKLVGKDLIENQDTDGKFYIRERVELARSKPSFWQDYKFTNPATKKIEPKSTYCETAADKIVCVGIYK</sequence>
<dbReference type="OrthoDB" id="7475012at2"/>
<dbReference type="AlphaFoldDB" id="A0A1H6IVF2"/>
<dbReference type="RefSeq" id="WP_074769515.1">
    <property type="nucleotide sequence ID" value="NZ_FNWO01000012.1"/>
</dbReference>
<keyword evidence="2" id="KW-1003">Cell membrane</keyword>
<evidence type="ECO:0000259" key="7">
    <source>
        <dbReference type="SMART" id="SM01049"/>
    </source>
</evidence>
<dbReference type="Pfam" id="PF17200">
    <property type="entry name" value="sCache_2"/>
    <property type="match status" value="1"/>
</dbReference>
<dbReference type="EMBL" id="FNWO01000012">
    <property type="protein sequence ID" value="SEH51678.1"/>
    <property type="molecule type" value="Genomic_DNA"/>
</dbReference>
<keyword evidence="4" id="KW-1133">Transmembrane helix</keyword>
<dbReference type="Gene3D" id="3.30.450.20">
    <property type="entry name" value="PAS domain"/>
    <property type="match status" value="1"/>
</dbReference>
<evidence type="ECO:0000256" key="4">
    <source>
        <dbReference type="ARBA" id="ARBA00022989"/>
    </source>
</evidence>
<dbReference type="GO" id="GO:0005886">
    <property type="term" value="C:plasma membrane"/>
    <property type="evidence" value="ECO:0007669"/>
    <property type="project" value="UniProtKB-SubCell"/>
</dbReference>
<name>A0A1H6IVF2_MAGFU</name>
<evidence type="ECO:0000256" key="1">
    <source>
        <dbReference type="ARBA" id="ARBA00004651"/>
    </source>
</evidence>
<dbReference type="SMART" id="SM01049">
    <property type="entry name" value="Cache_2"/>
    <property type="match status" value="1"/>
</dbReference>
<evidence type="ECO:0000313" key="8">
    <source>
        <dbReference type="EMBL" id="SEH51678.1"/>
    </source>
</evidence>
<evidence type="ECO:0000313" key="9">
    <source>
        <dbReference type="Proteomes" id="UP000182983"/>
    </source>
</evidence>
<feature type="signal peptide" evidence="6">
    <location>
        <begin position="1"/>
        <end position="23"/>
    </location>
</feature>
<evidence type="ECO:0000256" key="5">
    <source>
        <dbReference type="ARBA" id="ARBA00023136"/>
    </source>
</evidence>
<accession>A0A1H6IVF2</accession>
<protein>
    <submittedName>
        <fullName evidence="8">Cache domain-containing protein</fullName>
    </submittedName>
</protein>
<proteinExistence type="predicted"/>
<keyword evidence="6" id="KW-0732">Signal</keyword>
<evidence type="ECO:0000256" key="6">
    <source>
        <dbReference type="SAM" id="SignalP"/>
    </source>
</evidence>
<dbReference type="Proteomes" id="UP000182983">
    <property type="component" value="Unassembled WGS sequence"/>
</dbReference>
<feature type="chain" id="PRO_5010300139" evidence="6">
    <location>
        <begin position="24"/>
        <end position="153"/>
    </location>
</feature>
<reference evidence="9" key="1">
    <citation type="submission" date="2016-10" db="EMBL/GenBank/DDBJ databases">
        <authorList>
            <person name="Varghese N."/>
            <person name="Submissions S."/>
        </authorList>
    </citation>
    <scope>NUCLEOTIDE SEQUENCE [LARGE SCALE GENOMIC DNA]</scope>
    <source>
        <strain evidence="9">DSM 13234</strain>
    </source>
</reference>
<evidence type="ECO:0000256" key="3">
    <source>
        <dbReference type="ARBA" id="ARBA00022692"/>
    </source>
</evidence>
<gene>
    <name evidence="8" type="ORF">SAMN04244559_02740</name>
</gene>
<keyword evidence="9" id="KW-1185">Reference proteome</keyword>